<proteinExistence type="predicted"/>
<dbReference type="EMBL" id="JAPTYD010000040">
    <property type="protein sequence ID" value="MCZ0963493.1"/>
    <property type="molecule type" value="Genomic_DNA"/>
</dbReference>
<dbReference type="RefSeq" id="WP_268943580.1">
    <property type="nucleotide sequence ID" value="NZ_JAPTYD010000040.1"/>
</dbReference>
<reference evidence="1" key="1">
    <citation type="submission" date="2022-12" db="EMBL/GenBank/DDBJ databases">
        <title>Paracoccus sp. EF6 isolated from a lake water.</title>
        <authorList>
            <person name="Liu H."/>
        </authorList>
    </citation>
    <scope>NUCLEOTIDE SEQUENCE</scope>
    <source>
        <strain evidence="1">EF6</strain>
    </source>
</reference>
<gene>
    <name evidence="1" type="ORF">OU682_17955</name>
</gene>
<accession>A0ABT4J8S3</accession>
<name>A0ABT4J8S3_9RHOB</name>
<protein>
    <submittedName>
        <fullName evidence="1">Uncharacterized protein</fullName>
    </submittedName>
</protein>
<keyword evidence="2" id="KW-1185">Reference proteome</keyword>
<sequence>MGEHVRRTMGKDDLSKTDAEIVQAMLPGAYVTPLAVAFDQVQKDVTEARVNVTDSFSRRQVQIDGVRATRRFPFTGQVELFDMQPSQWSSAHPRGEVRSGYVTIGIEGRADDRDSLKRELDRQETCLKNYVEWSTAQIDEHNTKLKGLLTEAVARRRNHLSSLDDLADGI</sequence>
<dbReference type="Proteomes" id="UP001149822">
    <property type="component" value="Unassembled WGS sequence"/>
</dbReference>
<organism evidence="1 2">
    <name type="scientific">Paracoccus benzoatiresistens</name>
    <dbReference type="NCBI Taxonomy" id="2997341"/>
    <lineage>
        <taxon>Bacteria</taxon>
        <taxon>Pseudomonadati</taxon>
        <taxon>Pseudomonadota</taxon>
        <taxon>Alphaproteobacteria</taxon>
        <taxon>Rhodobacterales</taxon>
        <taxon>Paracoccaceae</taxon>
        <taxon>Paracoccus</taxon>
    </lineage>
</organism>
<comment type="caution">
    <text evidence="1">The sequence shown here is derived from an EMBL/GenBank/DDBJ whole genome shotgun (WGS) entry which is preliminary data.</text>
</comment>
<evidence type="ECO:0000313" key="1">
    <source>
        <dbReference type="EMBL" id="MCZ0963493.1"/>
    </source>
</evidence>
<evidence type="ECO:0000313" key="2">
    <source>
        <dbReference type="Proteomes" id="UP001149822"/>
    </source>
</evidence>